<dbReference type="AlphaFoldDB" id="A0A2I1NB79"/>
<keyword evidence="3" id="KW-0648">Protein biosynthesis</keyword>
<dbReference type="EMBL" id="JAPXGO010000003">
    <property type="protein sequence ID" value="MCZ6159927.1"/>
    <property type="molecule type" value="Genomic_DNA"/>
</dbReference>
<dbReference type="InterPro" id="IPR021011">
    <property type="entry name" value="HobA"/>
</dbReference>
<name>A0A2I1NB79_9BACT</name>
<dbReference type="Proteomes" id="UP001075225">
    <property type="component" value="Unassembled WGS sequence"/>
</dbReference>
<gene>
    <name evidence="3" type="primary">hobA</name>
    <name evidence="3" type="ORF">CURT_0935</name>
    <name evidence="2" type="ORF">CYJ41_01645</name>
    <name evidence="1" type="ORF">O6B32_05475</name>
</gene>
<keyword evidence="3" id="KW-0396">Initiation factor</keyword>
<dbReference type="Proteomes" id="UP000234639">
    <property type="component" value="Unassembled WGS sequence"/>
</dbReference>
<organism evidence="2 4">
    <name type="scientific">Campylobacter ureolyticus</name>
    <dbReference type="NCBI Taxonomy" id="827"/>
    <lineage>
        <taxon>Bacteria</taxon>
        <taxon>Pseudomonadati</taxon>
        <taxon>Campylobacterota</taxon>
        <taxon>Epsilonproteobacteria</taxon>
        <taxon>Campylobacterales</taxon>
        <taxon>Campylobacteraceae</taxon>
        <taxon>Campylobacter</taxon>
    </lineage>
</organism>
<dbReference type="OrthoDB" id="5329076at2"/>
<dbReference type="EMBL" id="CP053832">
    <property type="protein sequence ID" value="QKF84418.1"/>
    <property type="molecule type" value="Genomic_DNA"/>
</dbReference>
<evidence type="ECO:0000313" key="4">
    <source>
        <dbReference type="Proteomes" id="UP000234639"/>
    </source>
</evidence>
<reference evidence="1" key="3">
    <citation type="submission" date="2022-12" db="EMBL/GenBank/DDBJ databases">
        <title>Species Delineation and Comparative Genomics within the Campylobacter ureolyticus Complex.</title>
        <authorList>
            <person name="Maki J."/>
            <person name="Howard M."/>
            <person name="Connelly S."/>
            <person name="Hardy D.J."/>
            <person name="Cameron A."/>
        </authorList>
    </citation>
    <scope>NUCLEOTIDE SEQUENCE</scope>
    <source>
        <strain evidence="1">URMC_787</strain>
    </source>
</reference>
<dbReference type="Pfam" id="PF12163">
    <property type="entry name" value="HobA"/>
    <property type="match status" value="1"/>
</dbReference>
<dbReference type="InterPro" id="IPR038381">
    <property type="entry name" value="HobA_sf"/>
</dbReference>
<evidence type="ECO:0000313" key="5">
    <source>
        <dbReference type="Proteomes" id="UP000509722"/>
    </source>
</evidence>
<dbReference type="GeneID" id="77175836"/>
<dbReference type="Gene3D" id="3.40.50.11670">
    <property type="entry name" value="DNA replication regulator HobA"/>
    <property type="match status" value="1"/>
</dbReference>
<accession>A0A2I1NB79</accession>
<evidence type="ECO:0000313" key="2">
    <source>
        <dbReference type="EMBL" id="PKZ29618.1"/>
    </source>
</evidence>
<sequence>MQDLYKWSLTKIRKDALMSAWMEDRREEWSPLTASRIRFLLDGVAFLVFCDEQRSWFERYFLTNINKSDNERPILPFFSLRSMFANLDEINTKEGVELLDDMLSLAFPKGYLFFYIGRGGTSFSQIAKSNENSYMWLIDEHSENAFYLDGKDENLDIKLIQLFKLFNSSISAALFDEIVL</sequence>
<evidence type="ECO:0000313" key="1">
    <source>
        <dbReference type="EMBL" id="MCZ6159927.1"/>
    </source>
</evidence>
<protein>
    <submittedName>
        <fullName evidence="3">DnaA-binding chromosome replication initiation factor</fullName>
    </submittedName>
    <submittedName>
        <fullName evidence="1">HobA family DNA replication regulator</fullName>
    </submittedName>
</protein>
<proteinExistence type="predicted"/>
<reference evidence="2 4" key="1">
    <citation type="submission" date="2017-12" db="EMBL/GenBank/DDBJ databases">
        <title>Phylogenetic diversity of female urinary microbiome.</title>
        <authorList>
            <person name="Thomas-White K."/>
            <person name="Wolfe A.J."/>
        </authorList>
    </citation>
    <scope>NUCLEOTIDE SEQUENCE [LARGE SCALE GENOMIC DNA]</scope>
    <source>
        <strain evidence="2 4">UMB0112</strain>
    </source>
</reference>
<dbReference type="EMBL" id="PKHU01000002">
    <property type="protein sequence ID" value="PKZ29618.1"/>
    <property type="molecule type" value="Genomic_DNA"/>
</dbReference>
<reference evidence="3 5" key="2">
    <citation type="submission" date="2020-05" db="EMBL/GenBank/DDBJ databases">
        <title>Complete genome sequencing of Campylobacter and Arcobacter type strains.</title>
        <authorList>
            <person name="Miller W.G."/>
            <person name="Yee E."/>
        </authorList>
    </citation>
    <scope>NUCLEOTIDE SEQUENCE [LARGE SCALE GENOMIC DNA]</scope>
    <source>
        <strain evidence="3 5">LMG 6451</strain>
    </source>
</reference>
<evidence type="ECO:0000313" key="3">
    <source>
        <dbReference type="EMBL" id="QKF84418.1"/>
    </source>
</evidence>
<dbReference type="RefSeq" id="WP_018713111.1">
    <property type="nucleotide sequence ID" value="NZ_BQNW01000001.1"/>
</dbReference>
<dbReference type="GO" id="GO:0003743">
    <property type="term" value="F:translation initiation factor activity"/>
    <property type="evidence" value="ECO:0007669"/>
    <property type="project" value="UniProtKB-KW"/>
</dbReference>
<dbReference type="Proteomes" id="UP000509722">
    <property type="component" value="Chromosome"/>
</dbReference>